<sequence length="539" mass="59754">MGSIQPELSCGIEESVLAFCTENYEAGVPVEIDGLICMFDTKAKEYKIVKIHTTFTKPEVMDQTNKYSQMDEISQDSSRILYEDFPSIVTAGTGNNSNLSCTASNSDGVQFVHKEDENNHVPSEREVQGSHAKVIQCKHDTKFSDISNMHDIAPMQKSYMGRSTSCKPKQIHNEKSSPESVTACGSHQQMEEENHLSNSSSACRSMVDMPEDSVFYCYEISGSERNTALRQNEGAGSGIFHKNHTGVSFLTSKKRNATERNNDEISCKQKETIGERFDSLSSLTNNSPSPGQQETIPDKERHKLGQPLSKNVVEKCDAIIKSEPLEREDFVESVNTETVSDAVRPYGNVVQHSAAQNILEQLSPTINSVSYRAWTHTLSDIIVRNPGRADIGSLGSGIVIETNSLHVPSSSIEDSYIQKSKQNISRQSISSSQGSSANNQYKATAHHTDLSKFNQQTTADKKRESGTHRYCCAKCGTCFMHRTNLRRHIAASCSSKRIKAPCSICGKLLLNRSDSLKRHIETVHYKKSSSLISLARTFI</sequence>
<feature type="compositionally biased region" description="Low complexity" evidence="2">
    <location>
        <begin position="423"/>
        <end position="440"/>
    </location>
</feature>
<evidence type="ECO:0000313" key="4">
    <source>
        <dbReference type="EMBL" id="KAL3869057.1"/>
    </source>
</evidence>
<evidence type="ECO:0000313" key="5">
    <source>
        <dbReference type="Proteomes" id="UP001634394"/>
    </source>
</evidence>
<keyword evidence="1" id="KW-0862">Zinc</keyword>
<reference evidence="4 5" key="1">
    <citation type="submission" date="2024-11" db="EMBL/GenBank/DDBJ databases">
        <title>Chromosome-level genome assembly of the freshwater bivalve Anodonta woodiana.</title>
        <authorList>
            <person name="Chen X."/>
        </authorList>
    </citation>
    <scope>NUCLEOTIDE SEQUENCE [LARGE SCALE GENOMIC DNA]</scope>
    <source>
        <strain evidence="4">MN2024</strain>
        <tissue evidence="4">Gills</tissue>
    </source>
</reference>
<keyword evidence="1" id="KW-0863">Zinc-finger</keyword>
<feature type="compositionally biased region" description="Low complexity" evidence="2">
    <location>
        <begin position="279"/>
        <end position="290"/>
    </location>
</feature>
<keyword evidence="5" id="KW-1185">Reference proteome</keyword>
<protein>
    <recommendedName>
        <fullName evidence="3">C2H2-type domain-containing protein</fullName>
    </recommendedName>
</protein>
<dbReference type="GO" id="GO:0008270">
    <property type="term" value="F:zinc ion binding"/>
    <property type="evidence" value="ECO:0007669"/>
    <property type="project" value="UniProtKB-KW"/>
</dbReference>
<keyword evidence="1" id="KW-0479">Metal-binding</keyword>
<comment type="caution">
    <text evidence="4">The sequence shown here is derived from an EMBL/GenBank/DDBJ whole genome shotgun (WGS) entry which is preliminary data.</text>
</comment>
<name>A0ABD3W591_SINWO</name>
<dbReference type="InterPro" id="IPR013087">
    <property type="entry name" value="Znf_C2H2_type"/>
</dbReference>
<feature type="region of interest" description="Disordered" evidence="2">
    <location>
        <begin position="423"/>
        <end position="461"/>
    </location>
</feature>
<accession>A0ABD3W591</accession>
<evidence type="ECO:0000259" key="3">
    <source>
        <dbReference type="PROSITE" id="PS50157"/>
    </source>
</evidence>
<dbReference type="PROSITE" id="PS50157">
    <property type="entry name" value="ZINC_FINGER_C2H2_2"/>
    <property type="match status" value="1"/>
</dbReference>
<evidence type="ECO:0000256" key="2">
    <source>
        <dbReference type="SAM" id="MobiDB-lite"/>
    </source>
</evidence>
<feature type="region of interest" description="Disordered" evidence="2">
    <location>
        <begin position="278"/>
        <end position="304"/>
    </location>
</feature>
<organism evidence="4 5">
    <name type="scientific">Sinanodonta woodiana</name>
    <name type="common">Chinese pond mussel</name>
    <name type="synonym">Anodonta woodiana</name>
    <dbReference type="NCBI Taxonomy" id="1069815"/>
    <lineage>
        <taxon>Eukaryota</taxon>
        <taxon>Metazoa</taxon>
        <taxon>Spiralia</taxon>
        <taxon>Lophotrochozoa</taxon>
        <taxon>Mollusca</taxon>
        <taxon>Bivalvia</taxon>
        <taxon>Autobranchia</taxon>
        <taxon>Heteroconchia</taxon>
        <taxon>Palaeoheterodonta</taxon>
        <taxon>Unionida</taxon>
        <taxon>Unionoidea</taxon>
        <taxon>Unionidae</taxon>
        <taxon>Unioninae</taxon>
        <taxon>Sinanodonta</taxon>
    </lineage>
</organism>
<dbReference type="AlphaFoldDB" id="A0ABD3W591"/>
<feature type="region of interest" description="Disordered" evidence="2">
    <location>
        <begin position="160"/>
        <end position="181"/>
    </location>
</feature>
<gene>
    <name evidence="4" type="ORF">ACJMK2_041784</name>
</gene>
<dbReference type="EMBL" id="JBJQND010000008">
    <property type="protein sequence ID" value="KAL3869057.1"/>
    <property type="molecule type" value="Genomic_DNA"/>
</dbReference>
<proteinExistence type="predicted"/>
<dbReference type="Proteomes" id="UP001634394">
    <property type="component" value="Unassembled WGS sequence"/>
</dbReference>
<evidence type="ECO:0000256" key="1">
    <source>
        <dbReference type="PROSITE-ProRule" id="PRU00042"/>
    </source>
</evidence>
<feature type="domain" description="C2H2-type" evidence="3">
    <location>
        <begin position="470"/>
        <end position="497"/>
    </location>
</feature>
<dbReference type="Gene3D" id="3.30.160.60">
    <property type="entry name" value="Classic Zinc Finger"/>
    <property type="match status" value="1"/>
</dbReference>